<dbReference type="SUPFAM" id="SSF117396">
    <property type="entry name" value="TM1631-like"/>
    <property type="match status" value="1"/>
</dbReference>
<evidence type="ECO:0000313" key="1">
    <source>
        <dbReference type="EMBL" id="MBB4687950.1"/>
    </source>
</evidence>
<dbReference type="PANTHER" id="PTHR30348:SF4">
    <property type="entry name" value="DUF72 DOMAIN-CONTAINING PROTEIN"/>
    <property type="match status" value="1"/>
</dbReference>
<sequence>MRRTSARLGQPSQALVRLSGTRPRGRVYRNRPRGKTRRGKAVVAIADIRVGTSGWRYPPWRKQFYPEGLAQRRELEYLSRRLNSVEINGSFYSLQAPGSYRAWHDETPSGFLFAVKGGRFITHLKQLRDVETALANFYASGVLALGDKLGPFLWQLPARLAFDPDRVATFLAGLPRTTTEAAALGAGHDDKLKHAPFLDPGTERPLRHALEVRHPSFVTGEALALLREHRVALVTADTAGRWPYREDQTTDFSYVRLHGATELYASGYPESELRDWAAKITEWHDRGHRAVHVYFDNDIKAEAPHNAHTLTRLLDLAVPERGEPRTQ</sequence>
<accession>A0A840J1L1</accession>
<proteinExistence type="predicted"/>
<comment type="caution">
    <text evidence="1">The sequence shown here is derived from an EMBL/GenBank/DDBJ whole genome shotgun (WGS) entry which is preliminary data.</text>
</comment>
<dbReference type="RefSeq" id="WP_221457977.1">
    <property type="nucleotide sequence ID" value="NZ_JACHMG010000001.1"/>
</dbReference>
<dbReference type="InterPro" id="IPR002763">
    <property type="entry name" value="DUF72"/>
</dbReference>
<dbReference type="Proteomes" id="UP000581769">
    <property type="component" value="Unassembled WGS sequence"/>
</dbReference>
<gene>
    <name evidence="1" type="ORF">BJY18_005435</name>
</gene>
<dbReference type="InterPro" id="IPR036520">
    <property type="entry name" value="UPF0759_sf"/>
</dbReference>
<evidence type="ECO:0000313" key="2">
    <source>
        <dbReference type="Proteomes" id="UP000581769"/>
    </source>
</evidence>
<reference evidence="1 2" key="1">
    <citation type="submission" date="2020-08" db="EMBL/GenBank/DDBJ databases">
        <title>Sequencing the genomes of 1000 actinobacteria strains.</title>
        <authorList>
            <person name="Klenk H.-P."/>
        </authorList>
    </citation>
    <scope>NUCLEOTIDE SEQUENCE [LARGE SCALE GENOMIC DNA]</scope>
    <source>
        <strain evidence="1 2">DSM 45859</strain>
    </source>
</reference>
<dbReference type="Pfam" id="PF01904">
    <property type="entry name" value="DUF72"/>
    <property type="match status" value="1"/>
</dbReference>
<dbReference type="EMBL" id="JACHMG010000001">
    <property type="protein sequence ID" value="MBB4687950.1"/>
    <property type="molecule type" value="Genomic_DNA"/>
</dbReference>
<dbReference type="AlphaFoldDB" id="A0A840J1L1"/>
<dbReference type="Gene3D" id="3.20.20.410">
    <property type="entry name" value="Protein of unknown function UPF0759"/>
    <property type="match status" value="1"/>
</dbReference>
<name>A0A840J1L1_9PSEU</name>
<organism evidence="1 2">
    <name type="scientific">Amycolatopsis jiangsuensis</name>
    <dbReference type="NCBI Taxonomy" id="1181879"/>
    <lineage>
        <taxon>Bacteria</taxon>
        <taxon>Bacillati</taxon>
        <taxon>Actinomycetota</taxon>
        <taxon>Actinomycetes</taxon>
        <taxon>Pseudonocardiales</taxon>
        <taxon>Pseudonocardiaceae</taxon>
        <taxon>Amycolatopsis</taxon>
    </lineage>
</organism>
<protein>
    <submittedName>
        <fullName evidence="1">Uncharacterized protein YecE (DUF72 family)</fullName>
    </submittedName>
</protein>
<dbReference type="PANTHER" id="PTHR30348">
    <property type="entry name" value="UNCHARACTERIZED PROTEIN YECE"/>
    <property type="match status" value="1"/>
</dbReference>
<keyword evidence="2" id="KW-1185">Reference proteome</keyword>